<gene>
    <name evidence="1" type="ORF">GCM10010218_12480</name>
</gene>
<evidence type="ECO:0000313" key="2">
    <source>
        <dbReference type="Proteomes" id="UP000638313"/>
    </source>
</evidence>
<reference evidence="1" key="1">
    <citation type="journal article" date="2014" name="Int. J. Syst. Evol. Microbiol.">
        <title>Complete genome sequence of Corynebacterium casei LMG S-19264T (=DSM 44701T), isolated from a smear-ripened cheese.</title>
        <authorList>
            <consortium name="US DOE Joint Genome Institute (JGI-PGF)"/>
            <person name="Walter F."/>
            <person name="Albersmeier A."/>
            <person name="Kalinowski J."/>
            <person name="Ruckert C."/>
        </authorList>
    </citation>
    <scope>NUCLEOTIDE SEQUENCE</scope>
    <source>
        <strain evidence="1">JCM 4059</strain>
    </source>
</reference>
<dbReference type="AlphaFoldDB" id="A0A919EA01"/>
<reference evidence="1" key="2">
    <citation type="submission" date="2020-09" db="EMBL/GenBank/DDBJ databases">
        <authorList>
            <person name="Sun Q."/>
            <person name="Ohkuma M."/>
        </authorList>
    </citation>
    <scope>NUCLEOTIDE SEQUENCE</scope>
    <source>
        <strain evidence="1">JCM 4059</strain>
    </source>
</reference>
<protein>
    <submittedName>
        <fullName evidence="1">Uncharacterized protein</fullName>
    </submittedName>
</protein>
<keyword evidence="2" id="KW-1185">Reference proteome</keyword>
<dbReference type="Proteomes" id="UP000638313">
    <property type="component" value="Unassembled WGS sequence"/>
</dbReference>
<organism evidence="1 2">
    <name type="scientific">Streptomyces mashuensis</name>
    <dbReference type="NCBI Taxonomy" id="33904"/>
    <lineage>
        <taxon>Bacteria</taxon>
        <taxon>Bacillati</taxon>
        <taxon>Actinomycetota</taxon>
        <taxon>Actinomycetes</taxon>
        <taxon>Kitasatosporales</taxon>
        <taxon>Streptomycetaceae</taxon>
        <taxon>Streptomyces</taxon>
    </lineage>
</organism>
<dbReference type="EMBL" id="BNBD01000002">
    <property type="protein sequence ID" value="GHF32920.1"/>
    <property type="molecule type" value="Genomic_DNA"/>
</dbReference>
<evidence type="ECO:0000313" key="1">
    <source>
        <dbReference type="EMBL" id="GHF32920.1"/>
    </source>
</evidence>
<proteinExistence type="predicted"/>
<name>A0A919EA01_9ACTN</name>
<comment type="caution">
    <text evidence="1">The sequence shown here is derived from an EMBL/GenBank/DDBJ whole genome shotgun (WGS) entry which is preliminary data.</text>
</comment>
<sequence length="556" mass="61940">MPEAETLLDTVRGVSGAWLRKKFPRATVQLGTGQHTLDRSSLLLSQAAYDDDGAEYATRIQLREDKTEATWRTTVTAVRSSTGGTVSVDLECFPNSAQTLRTGKPRLIRDLVAKLEPRDGMARLSVNALRVPHDRVHFLVDVLRDPQRQTPTVVAARPTQADPLWSERVAGTMRQLAGDASMYLLWDLATVDAFREEIGHDHRVGPGCVRTFLPLVDPAWAPDAARHRFMGPSRLTDPADQAWRGIARRIYALALERPLPPQLSAVAFPDRFAEQQRQERRETMDKARLLTSVPAQRKGEHDEELRVEVTLLNGLLEQADKELSELGRTVELAERTNTSMQGQLQAVIVERDNEIEDHLTTLDALQRARAEADRLRLLLLRQGRSEEVAEAAESLPGVPSSFEELWERLAELEHLTVTADRRITFGLDEHAMSRTWAAKCWTALVSLDSYVAAAKAGFNGGFYQFCTTTPPGAKAYPFRQVAMTETGQTMAQYGHERQFPALDGGRVGMQAHLKLATRGIAPRVYFLDDVKGTQGWSAGRLVVGYIGPHLTNTRTN</sequence>
<accession>A0A919EA01</accession>